<reference evidence="1 2" key="1">
    <citation type="submission" date="2024-11" db="EMBL/GenBank/DDBJ databases">
        <title>A near-complete genome assembly of Cinchona calisaya.</title>
        <authorList>
            <person name="Lian D.C."/>
            <person name="Zhao X.W."/>
            <person name="Wei L."/>
        </authorList>
    </citation>
    <scope>NUCLEOTIDE SEQUENCE [LARGE SCALE GENOMIC DNA]</scope>
    <source>
        <tissue evidence="1">Nenye</tissue>
    </source>
</reference>
<dbReference type="Proteomes" id="UP001630127">
    <property type="component" value="Unassembled WGS sequence"/>
</dbReference>
<gene>
    <name evidence="1" type="ORF">ACH5RR_000954</name>
</gene>
<dbReference type="EMBL" id="JBJUIK010000001">
    <property type="protein sequence ID" value="KAL3537588.1"/>
    <property type="molecule type" value="Genomic_DNA"/>
</dbReference>
<dbReference type="AlphaFoldDB" id="A0ABD3B2T7"/>
<protein>
    <recommendedName>
        <fullName evidence="3">Glyceraldehyde-3-phosphate dehydrogenase</fullName>
    </recommendedName>
</protein>
<name>A0ABD3B2T7_9GENT</name>
<sequence>MTEASKTKVAWTDHVALATISGPVDEHVAVAMTTPTLGPTSVAINPLDVTTTCVTTTHMPEFLDASPIGGAIVCMPVQSI</sequence>
<evidence type="ECO:0000313" key="1">
    <source>
        <dbReference type="EMBL" id="KAL3537588.1"/>
    </source>
</evidence>
<keyword evidence="2" id="KW-1185">Reference proteome</keyword>
<evidence type="ECO:0000313" key="2">
    <source>
        <dbReference type="Proteomes" id="UP001630127"/>
    </source>
</evidence>
<organism evidence="1 2">
    <name type="scientific">Cinchona calisaya</name>
    <dbReference type="NCBI Taxonomy" id="153742"/>
    <lineage>
        <taxon>Eukaryota</taxon>
        <taxon>Viridiplantae</taxon>
        <taxon>Streptophyta</taxon>
        <taxon>Embryophyta</taxon>
        <taxon>Tracheophyta</taxon>
        <taxon>Spermatophyta</taxon>
        <taxon>Magnoliopsida</taxon>
        <taxon>eudicotyledons</taxon>
        <taxon>Gunneridae</taxon>
        <taxon>Pentapetalae</taxon>
        <taxon>asterids</taxon>
        <taxon>lamiids</taxon>
        <taxon>Gentianales</taxon>
        <taxon>Rubiaceae</taxon>
        <taxon>Cinchonoideae</taxon>
        <taxon>Cinchoneae</taxon>
        <taxon>Cinchona</taxon>
    </lineage>
</organism>
<proteinExistence type="predicted"/>
<comment type="caution">
    <text evidence="1">The sequence shown here is derived from an EMBL/GenBank/DDBJ whole genome shotgun (WGS) entry which is preliminary data.</text>
</comment>
<evidence type="ECO:0008006" key="3">
    <source>
        <dbReference type="Google" id="ProtNLM"/>
    </source>
</evidence>
<accession>A0ABD3B2T7</accession>